<dbReference type="AlphaFoldDB" id="W4LKH8"/>
<dbReference type="GO" id="GO:0005948">
    <property type="term" value="C:acetolactate synthase complex"/>
    <property type="evidence" value="ECO:0007669"/>
    <property type="project" value="TreeGrafter"/>
</dbReference>
<feature type="domain" description="Thiamine pyrophosphate enzyme N-terminal TPP-binding" evidence="7">
    <location>
        <begin position="5"/>
        <end position="122"/>
    </location>
</feature>
<evidence type="ECO:0000256" key="4">
    <source>
        <dbReference type="RuleBase" id="RU362132"/>
    </source>
</evidence>
<dbReference type="PROSITE" id="PS00187">
    <property type="entry name" value="TPP_ENZYMES"/>
    <property type="match status" value="1"/>
</dbReference>
<dbReference type="Proteomes" id="UP000019141">
    <property type="component" value="Unassembled WGS sequence"/>
</dbReference>
<dbReference type="InterPro" id="IPR045229">
    <property type="entry name" value="TPP_enz"/>
</dbReference>
<dbReference type="GO" id="GO:0009097">
    <property type="term" value="P:isoleucine biosynthetic process"/>
    <property type="evidence" value="ECO:0007669"/>
    <property type="project" value="TreeGrafter"/>
</dbReference>
<dbReference type="InterPro" id="IPR029035">
    <property type="entry name" value="DHS-like_NAD/FAD-binding_dom"/>
</dbReference>
<keyword evidence="9" id="KW-1185">Reference proteome</keyword>
<organism evidence="8 9">
    <name type="scientific">Entotheonella factor</name>
    <dbReference type="NCBI Taxonomy" id="1429438"/>
    <lineage>
        <taxon>Bacteria</taxon>
        <taxon>Pseudomonadati</taxon>
        <taxon>Nitrospinota/Tectimicrobiota group</taxon>
        <taxon>Candidatus Tectimicrobiota</taxon>
        <taxon>Candidatus Entotheonellia</taxon>
        <taxon>Candidatus Entotheonellales</taxon>
        <taxon>Candidatus Entotheonellaceae</taxon>
        <taxon>Candidatus Entotheonella</taxon>
    </lineage>
</organism>
<dbReference type="InterPro" id="IPR011766">
    <property type="entry name" value="TPP_enzyme_TPP-bd"/>
</dbReference>
<dbReference type="Gene3D" id="3.40.50.1220">
    <property type="entry name" value="TPP-binding domain"/>
    <property type="match status" value="1"/>
</dbReference>
<dbReference type="PATRIC" id="fig|1429438.4.peg.3681"/>
<dbReference type="CDD" id="cd00568">
    <property type="entry name" value="TPP_enzymes"/>
    <property type="match status" value="1"/>
</dbReference>
<dbReference type="PANTHER" id="PTHR18968:SF13">
    <property type="entry name" value="ACETOLACTATE SYNTHASE CATALYTIC SUBUNIT, MITOCHONDRIAL"/>
    <property type="match status" value="1"/>
</dbReference>
<evidence type="ECO:0000259" key="7">
    <source>
        <dbReference type="Pfam" id="PF02776"/>
    </source>
</evidence>
<dbReference type="InterPro" id="IPR029061">
    <property type="entry name" value="THDP-binding"/>
</dbReference>
<dbReference type="PANTHER" id="PTHR18968">
    <property type="entry name" value="THIAMINE PYROPHOSPHATE ENZYMES"/>
    <property type="match status" value="1"/>
</dbReference>
<dbReference type="GO" id="GO:0000287">
    <property type="term" value="F:magnesium ion binding"/>
    <property type="evidence" value="ECO:0007669"/>
    <property type="project" value="InterPro"/>
</dbReference>
<dbReference type="HOGENOM" id="CLU_013748_3_1_7"/>
<dbReference type="CDD" id="cd07035">
    <property type="entry name" value="TPP_PYR_POX_like"/>
    <property type="match status" value="1"/>
</dbReference>
<name>W4LKH8_ENTF1</name>
<dbReference type="GO" id="GO:0030976">
    <property type="term" value="F:thiamine pyrophosphate binding"/>
    <property type="evidence" value="ECO:0007669"/>
    <property type="project" value="InterPro"/>
</dbReference>
<evidence type="ECO:0000259" key="5">
    <source>
        <dbReference type="Pfam" id="PF00205"/>
    </source>
</evidence>
<sequence length="564" mass="60341">MMTTMSGAEAMVRMLQLHGVKHIFGLCGDTSLPFYDALFQLDHGMQHILARDERSAAYMADVYARLSGRVGVCEGPSGGGATYILPGLVEANDSSSPLLAITTDVSVASRGKFPLTELDQRALFQPVTKWNAMIDLPMQIPLLVRTAFQRMTTGKPGSTHLGFPFDVQKGDVDSTQIWADAALGQVPAYRVEPPGAEVERMAELLRQAQRPLLVCGGGPIIAGACDEVQQLAELLAAPVATSVSGQGVIADTHPLSLGVVGSNGGTPQTRDILMAADTVVFIGCRAGSVTTERSRFPASGQCKILHIDVDPDVIGVNYATDAALVGDAKLALAALCEAIGTGASQDALQTAHRTVAAAKQEKFEIFREYAYIRDGLIRPETVIDALQQLTPAECIIVADPGTPCPYFSGYYEHQRAGRHFVTNRAHGALGYALPGVVGAQFARPNAKCIAVMGDGSFGFSCGEMETVVRYQLPITMLVISNAVFGWIKAGQKSGFDQRYFSVDFSRTDHARVAEAFGVKAWRVEDPEHLQDSIKQALATDGPALVDIVCQPLHEAHAPVSEWIS</sequence>
<keyword evidence="3 4" id="KW-0786">Thiamine pyrophosphate</keyword>
<protein>
    <submittedName>
        <fullName evidence="8">Acetolactate synthase</fullName>
    </submittedName>
</protein>
<dbReference type="Pfam" id="PF02775">
    <property type="entry name" value="TPP_enzyme_C"/>
    <property type="match status" value="1"/>
</dbReference>
<evidence type="ECO:0000313" key="9">
    <source>
        <dbReference type="Proteomes" id="UP000019141"/>
    </source>
</evidence>
<dbReference type="SUPFAM" id="SSF52518">
    <property type="entry name" value="Thiamin diphosphate-binding fold (THDP-binding)"/>
    <property type="match status" value="2"/>
</dbReference>
<dbReference type="InterPro" id="IPR012001">
    <property type="entry name" value="Thiamin_PyroP_enz_TPP-bd_dom"/>
</dbReference>
<comment type="similarity">
    <text evidence="2 4">Belongs to the TPP enzyme family.</text>
</comment>
<reference evidence="8 9" key="1">
    <citation type="journal article" date="2014" name="Nature">
        <title>An environmental bacterial taxon with a large and distinct metabolic repertoire.</title>
        <authorList>
            <person name="Wilson M.C."/>
            <person name="Mori T."/>
            <person name="Ruckert C."/>
            <person name="Uria A.R."/>
            <person name="Helf M.J."/>
            <person name="Takada K."/>
            <person name="Gernert C."/>
            <person name="Steffens U.A."/>
            <person name="Heycke N."/>
            <person name="Schmitt S."/>
            <person name="Rinke C."/>
            <person name="Helfrich E.J."/>
            <person name="Brachmann A.O."/>
            <person name="Gurgui C."/>
            <person name="Wakimoto T."/>
            <person name="Kracht M."/>
            <person name="Crusemann M."/>
            <person name="Hentschel U."/>
            <person name="Abe I."/>
            <person name="Matsunaga S."/>
            <person name="Kalinowski J."/>
            <person name="Takeyama H."/>
            <person name="Piel J."/>
        </authorList>
    </citation>
    <scope>NUCLEOTIDE SEQUENCE [LARGE SCALE GENOMIC DNA]</scope>
    <source>
        <strain evidence="9">TSY1</strain>
    </source>
</reference>
<evidence type="ECO:0000256" key="1">
    <source>
        <dbReference type="ARBA" id="ARBA00001964"/>
    </source>
</evidence>
<evidence type="ECO:0000256" key="3">
    <source>
        <dbReference type="ARBA" id="ARBA00023052"/>
    </source>
</evidence>
<feature type="domain" description="Thiamine pyrophosphate enzyme central" evidence="5">
    <location>
        <begin position="198"/>
        <end position="335"/>
    </location>
</feature>
<dbReference type="FunFam" id="3.40.50.970:FF:000007">
    <property type="entry name" value="Acetolactate synthase"/>
    <property type="match status" value="1"/>
</dbReference>
<dbReference type="GO" id="GO:0050660">
    <property type="term" value="F:flavin adenine dinucleotide binding"/>
    <property type="evidence" value="ECO:0007669"/>
    <property type="project" value="TreeGrafter"/>
</dbReference>
<dbReference type="InterPro" id="IPR000399">
    <property type="entry name" value="TPP-bd_CS"/>
</dbReference>
<dbReference type="InterPro" id="IPR012000">
    <property type="entry name" value="Thiamin_PyroP_enz_cen_dom"/>
</dbReference>
<dbReference type="Gene3D" id="3.40.50.970">
    <property type="match status" value="2"/>
</dbReference>
<dbReference type="GO" id="GO:0009099">
    <property type="term" value="P:L-valine biosynthetic process"/>
    <property type="evidence" value="ECO:0007669"/>
    <property type="project" value="TreeGrafter"/>
</dbReference>
<dbReference type="SUPFAM" id="SSF52467">
    <property type="entry name" value="DHS-like NAD/FAD-binding domain"/>
    <property type="match status" value="1"/>
</dbReference>
<gene>
    <name evidence="8" type="ORF">ETSY1_18865</name>
</gene>
<dbReference type="GO" id="GO:0003984">
    <property type="term" value="F:acetolactate synthase activity"/>
    <property type="evidence" value="ECO:0007669"/>
    <property type="project" value="TreeGrafter"/>
</dbReference>
<dbReference type="EMBL" id="AZHW01000557">
    <property type="protein sequence ID" value="ETW98409.1"/>
    <property type="molecule type" value="Genomic_DNA"/>
</dbReference>
<proteinExistence type="inferred from homology"/>
<accession>W4LKH8</accession>
<feature type="domain" description="Thiamine pyrophosphate enzyme TPP-binding" evidence="6">
    <location>
        <begin position="407"/>
        <end position="547"/>
    </location>
</feature>
<comment type="caution">
    <text evidence="8">The sequence shown here is derived from an EMBL/GenBank/DDBJ whole genome shotgun (WGS) entry which is preliminary data.</text>
</comment>
<evidence type="ECO:0000313" key="8">
    <source>
        <dbReference type="EMBL" id="ETW98409.1"/>
    </source>
</evidence>
<dbReference type="Pfam" id="PF00205">
    <property type="entry name" value="TPP_enzyme_M"/>
    <property type="match status" value="1"/>
</dbReference>
<evidence type="ECO:0000256" key="2">
    <source>
        <dbReference type="ARBA" id="ARBA00007812"/>
    </source>
</evidence>
<comment type="cofactor">
    <cofactor evidence="1">
        <name>thiamine diphosphate</name>
        <dbReference type="ChEBI" id="CHEBI:58937"/>
    </cofactor>
</comment>
<dbReference type="Pfam" id="PF02776">
    <property type="entry name" value="TPP_enzyme_N"/>
    <property type="match status" value="1"/>
</dbReference>
<evidence type="ECO:0000259" key="6">
    <source>
        <dbReference type="Pfam" id="PF02775"/>
    </source>
</evidence>